<evidence type="ECO:0000256" key="1">
    <source>
        <dbReference type="ARBA" id="ARBA00004477"/>
    </source>
</evidence>
<dbReference type="InterPro" id="IPR017850">
    <property type="entry name" value="Alkaline_phosphatase_core_sf"/>
</dbReference>
<protein>
    <recommendedName>
        <fullName evidence="4 12">GPI ethanolamine phosphate transferase 1</fullName>
        <ecNumber evidence="12">2.-.-.-</ecNumber>
    </recommendedName>
</protein>
<evidence type="ECO:0000256" key="2">
    <source>
        <dbReference type="ARBA" id="ARBA00004687"/>
    </source>
</evidence>
<comment type="similarity">
    <text evidence="3 12">Belongs to the PIGG/PIGN/PIGO family. PIGN subfamily.</text>
</comment>
<comment type="pathway">
    <text evidence="2 12">Glycolipid biosynthesis; glycosylphosphatidylinositol-anchor biosynthesis.</text>
</comment>
<feature type="transmembrane region" description="Helical" evidence="12">
    <location>
        <begin position="676"/>
        <end position="699"/>
    </location>
</feature>
<feature type="transmembrane region" description="Helical" evidence="12">
    <location>
        <begin position="711"/>
        <end position="730"/>
    </location>
</feature>
<dbReference type="CDD" id="cd16020">
    <property type="entry name" value="GPI_EPT_1"/>
    <property type="match status" value="1"/>
</dbReference>
<comment type="function">
    <text evidence="12">Ethanolamine phosphate transferase involved in glycosylphosphatidylinositol-anchor biosynthesis. Transfers ethanolamine phosphate to the first alpha-1,4-linked mannose of the glycosylphosphatidylinositol precursor of GPI-anchor.</text>
</comment>
<dbReference type="InterPro" id="IPR007070">
    <property type="entry name" value="GPI_EtnP_transferase_1"/>
</dbReference>
<dbReference type="InterPro" id="IPR037671">
    <property type="entry name" value="PIGN_N"/>
</dbReference>
<evidence type="ECO:0000256" key="8">
    <source>
        <dbReference type="ARBA" id="ARBA00022824"/>
    </source>
</evidence>
<dbReference type="GO" id="GO:0005789">
    <property type="term" value="C:endoplasmic reticulum membrane"/>
    <property type="evidence" value="ECO:0007669"/>
    <property type="project" value="UniProtKB-SubCell"/>
</dbReference>
<evidence type="ECO:0000256" key="11">
    <source>
        <dbReference type="ARBA" id="ARBA00023180"/>
    </source>
</evidence>
<evidence type="ECO:0000256" key="9">
    <source>
        <dbReference type="ARBA" id="ARBA00022989"/>
    </source>
</evidence>
<feature type="transmembrane region" description="Helical" evidence="12">
    <location>
        <begin position="626"/>
        <end position="644"/>
    </location>
</feature>
<evidence type="ECO:0000256" key="5">
    <source>
        <dbReference type="ARBA" id="ARBA00022502"/>
    </source>
</evidence>
<keyword evidence="9 12" id="KW-1133">Transmembrane helix</keyword>
<evidence type="ECO:0000313" key="14">
    <source>
        <dbReference type="EMBL" id="KAK3772985.1"/>
    </source>
</evidence>
<name>A0AAE0ZP39_9GAST</name>
<dbReference type="GO" id="GO:0051377">
    <property type="term" value="F:mannose-ethanolamine phosphotransferase activity"/>
    <property type="evidence" value="ECO:0007669"/>
    <property type="project" value="UniProtKB-UniRule"/>
</dbReference>
<evidence type="ECO:0000256" key="12">
    <source>
        <dbReference type="RuleBase" id="RU367138"/>
    </source>
</evidence>
<evidence type="ECO:0000256" key="10">
    <source>
        <dbReference type="ARBA" id="ARBA00023136"/>
    </source>
</evidence>
<keyword evidence="5 12" id="KW-0337">GPI-anchor biosynthesis</keyword>
<feature type="transmembrane region" description="Helical" evidence="12">
    <location>
        <begin position="822"/>
        <end position="840"/>
    </location>
</feature>
<feature type="transmembrane region" description="Helical" evidence="12">
    <location>
        <begin position="651"/>
        <end position="670"/>
    </location>
</feature>
<dbReference type="InterPro" id="IPR002591">
    <property type="entry name" value="Phosphodiest/P_Trfase"/>
</dbReference>
<proteinExistence type="inferred from homology"/>
<feature type="transmembrane region" description="Helical" evidence="12">
    <location>
        <begin position="6"/>
        <end position="26"/>
    </location>
</feature>
<evidence type="ECO:0000313" key="15">
    <source>
        <dbReference type="Proteomes" id="UP001283361"/>
    </source>
</evidence>
<accession>A0AAE0ZP39</accession>
<gene>
    <name evidence="14" type="ORF">RRG08_036319</name>
</gene>
<keyword evidence="6 12" id="KW-0808">Transferase</keyword>
<feature type="transmembrane region" description="Helical" evidence="12">
    <location>
        <begin position="531"/>
        <end position="553"/>
    </location>
</feature>
<keyword evidence="15" id="KW-1185">Reference proteome</keyword>
<dbReference type="PANTHER" id="PTHR12250:SF0">
    <property type="entry name" value="GPI ETHANOLAMINE PHOSPHATE TRANSFERASE 1"/>
    <property type="match status" value="1"/>
</dbReference>
<dbReference type="PANTHER" id="PTHR12250">
    <property type="entry name" value="PHOSPHATIDYLINOSITOL GLYCAN, CLASS N"/>
    <property type="match status" value="1"/>
</dbReference>
<dbReference type="InterPro" id="IPR017852">
    <property type="entry name" value="GPI_EtnP_transferase_1_C"/>
</dbReference>
<keyword evidence="10 12" id="KW-0472">Membrane</keyword>
<dbReference type="EC" id="2.-.-.-" evidence="12"/>
<feature type="domain" description="GPI ethanolamine phosphate transferase 1 C-terminal" evidence="13">
    <location>
        <begin position="432"/>
        <end position="919"/>
    </location>
</feature>
<evidence type="ECO:0000256" key="4">
    <source>
        <dbReference type="ARBA" id="ARBA00020831"/>
    </source>
</evidence>
<feature type="transmembrane region" description="Helical" evidence="12">
    <location>
        <begin position="443"/>
        <end position="465"/>
    </location>
</feature>
<feature type="transmembrane region" description="Helical" evidence="12">
    <location>
        <begin position="927"/>
        <end position="950"/>
    </location>
</feature>
<comment type="caution">
    <text evidence="14">The sequence shown here is derived from an EMBL/GenBank/DDBJ whole genome shotgun (WGS) entry which is preliminary data.</text>
</comment>
<dbReference type="Proteomes" id="UP001283361">
    <property type="component" value="Unassembled WGS sequence"/>
</dbReference>
<feature type="transmembrane region" description="Helical" evidence="12">
    <location>
        <begin position="750"/>
        <end position="772"/>
    </location>
</feature>
<feature type="transmembrane region" description="Helical" evidence="12">
    <location>
        <begin position="559"/>
        <end position="580"/>
    </location>
</feature>
<comment type="subcellular location">
    <subcellularLocation>
        <location evidence="1 12">Endoplasmic reticulum membrane</location>
        <topology evidence="1 12">Multi-pass membrane protein</topology>
    </subcellularLocation>
</comment>
<dbReference type="GO" id="GO:0006506">
    <property type="term" value="P:GPI anchor biosynthetic process"/>
    <property type="evidence" value="ECO:0007669"/>
    <property type="project" value="UniProtKB-KW"/>
</dbReference>
<evidence type="ECO:0000256" key="7">
    <source>
        <dbReference type="ARBA" id="ARBA00022692"/>
    </source>
</evidence>
<feature type="transmembrane region" description="Helical" evidence="12">
    <location>
        <begin position="895"/>
        <end position="915"/>
    </location>
</feature>
<keyword evidence="7 12" id="KW-0812">Transmembrane</keyword>
<dbReference type="EMBL" id="JAWDGP010003572">
    <property type="protein sequence ID" value="KAK3772985.1"/>
    <property type="molecule type" value="Genomic_DNA"/>
</dbReference>
<evidence type="ECO:0000259" key="13">
    <source>
        <dbReference type="Pfam" id="PF04987"/>
    </source>
</evidence>
<dbReference type="Gene3D" id="3.40.720.10">
    <property type="entry name" value="Alkaline Phosphatase, subunit A"/>
    <property type="match status" value="2"/>
</dbReference>
<keyword evidence="11" id="KW-0325">Glycoprotein</keyword>
<reference evidence="14" key="1">
    <citation type="journal article" date="2023" name="G3 (Bethesda)">
        <title>A reference genome for the long-term kleptoplast-retaining sea slug Elysia crispata morphotype clarki.</title>
        <authorList>
            <person name="Eastman K.E."/>
            <person name="Pendleton A.L."/>
            <person name="Shaikh M.A."/>
            <person name="Suttiyut T."/>
            <person name="Ogas R."/>
            <person name="Tomko P."/>
            <person name="Gavelis G."/>
            <person name="Widhalm J.R."/>
            <person name="Wisecaver J.H."/>
        </authorList>
    </citation>
    <scope>NUCLEOTIDE SEQUENCE</scope>
    <source>
        <strain evidence="14">ECLA1</strain>
    </source>
</reference>
<dbReference type="Pfam" id="PF01663">
    <property type="entry name" value="Phosphodiest"/>
    <property type="match status" value="1"/>
</dbReference>
<dbReference type="Pfam" id="PF04987">
    <property type="entry name" value="PigN"/>
    <property type="match status" value="1"/>
</dbReference>
<evidence type="ECO:0000256" key="6">
    <source>
        <dbReference type="ARBA" id="ARBA00022679"/>
    </source>
</evidence>
<keyword evidence="8 12" id="KW-0256">Endoplasmic reticulum</keyword>
<evidence type="ECO:0000256" key="3">
    <source>
        <dbReference type="ARBA" id="ARBA00008400"/>
    </source>
</evidence>
<feature type="transmembrane region" description="Helical" evidence="12">
    <location>
        <begin position="860"/>
        <end position="883"/>
    </location>
</feature>
<dbReference type="FunFam" id="3.40.720.10:FF:000015">
    <property type="entry name" value="GPI ethanolamine phosphate transferase 1"/>
    <property type="match status" value="1"/>
</dbReference>
<dbReference type="SUPFAM" id="SSF53649">
    <property type="entry name" value="Alkaline phosphatase-like"/>
    <property type="match status" value="1"/>
</dbReference>
<organism evidence="14 15">
    <name type="scientific">Elysia crispata</name>
    <name type="common">lettuce slug</name>
    <dbReference type="NCBI Taxonomy" id="231223"/>
    <lineage>
        <taxon>Eukaryota</taxon>
        <taxon>Metazoa</taxon>
        <taxon>Spiralia</taxon>
        <taxon>Lophotrochozoa</taxon>
        <taxon>Mollusca</taxon>
        <taxon>Gastropoda</taxon>
        <taxon>Heterobranchia</taxon>
        <taxon>Euthyneura</taxon>
        <taxon>Panpulmonata</taxon>
        <taxon>Sacoglossa</taxon>
        <taxon>Placobranchoidea</taxon>
        <taxon>Plakobranchidae</taxon>
        <taxon>Elysia</taxon>
    </lineage>
</organism>
<feature type="transmembrane region" description="Helical" evidence="12">
    <location>
        <begin position="592"/>
        <end position="611"/>
    </location>
</feature>
<sequence length="972" mass="109087">MNLWQLVTVGVFVHIILFYSIFDIYFTSPLVHGMTPVTVSKQPPASRLILFVADGLRADKFFEPDENRRSRVPYLRRIIEEEGVWGVSHTRVPTESRPGHVALIAGFYEDVSAVAKGWKENPVDFDSVFNQSRHTWSWGSPDILPMFSKGASGDHVITNCYPAELEDFASSDMTRLDTWVFDQVKDFFAAASSNQTLYSVLQQDKIVMFLHLLGIDTHGHSNKPHSKEYLNNIQVVDKGIKDIVSIVNDFYKDKRTVFLLTADHGMTDWGSHGAGHPQETLTPFVAWGPGVRKPVVQEHCGNFADTFCTDWHLDFLRRSDMEQADIAPLMSYLTGIPLPVNSVGVLPIDVLNASDSQKAEALLTNAQQLLAQFHVKMTQIKERTLSITFRPFLELEEENEVKALIHIKNLIGIGRPQDAILECHKLIQQALQGLRYYQTYDRLFLGMSIVMGFLGWMSYILHLVLAEHTSLGHQAFAVFKAGMGSSQNSPKPVEAVSLLSCGGSTVSYGVLVAICSTTVLLLYVQSLPLMYYVYCLLPALLWFKSFQGWNVLWSAIKSLLYNNGCPWSLMLSCLCCLAGLEIVVQSFYRRELLSLGLFAMSAWPLVSYVGTSKRWQSFTTSSLTKWGWSMSCLLVSVFPLLPVVGRNAQYGLVFASGSLVFIVGIIILYRVKVSTILSKCILATQLFLVITSVAVVAVTSWSISQKLGLPFLCQLTSWVTLGVSIILPLLTGTCLEERLLSLGLSFFSTFLLMSITYEGFFLLSLLILLYFWMRMEMEMSISPGQEGPHNFSEVDLSQSVSTVIKDHNQANRLMQMSDLRRSIFYVFFIIVAFFGTGNIASINSFDPSSVYCFLTIFNPFVMGALMMLKNLLPFLVVTCALRAVHICTQTPLRALFLLVLVMSDFMGLHFFFLVRDHGSWLEIGTTISHYVIVMAMITFLLLLTGVSHALTCWKITLPSSFVLHKQKRLTNC</sequence>
<dbReference type="AlphaFoldDB" id="A0AAE0ZP39"/>